<reference evidence="9" key="1">
    <citation type="submission" date="2022-01" db="EMBL/GenBank/DDBJ databases">
        <authorList>
            <person name="King R."/>
        </authorList>
    </citation>
    <scope>NUCLEOTIDE SEQUENCE</scope>
</reference>
<keyword evidence="10" id="KW-1185">Reference proteome</keyword>
<evidence type="ECO:0000256" key="1">
    <source>
        <dbReference type="ARBA" id="ARBA00004651"/>
    </source>
</evidence>
<dbReference type="Proteomes" id="UP001153712">
    <property type="component" value="Chromosome 7"/>
</dbReference>
<gene>
    <name evidence="9" type="ORF">PHYEVI_LOCUS10091</name>
</gene>
<feature type="transmembrane region" description="Helical" evidence="8">
    <location>
        <begin position="80"/>
        <end position="100"/>
    </location>
</feature>
<dbReference type="GO" id="GO:0005886">
    <property type="term" value="C:plasma membrane"/>
    <property type="evidence" value="ECO:0007669"/>
    <property type="project" value="UniProtKB-SubCell"/>
</dbReference>
<keyword evidence="7" id="KW-0807">Transducer</keyword>
<dbReference type="GO" id="GO:0043025">
    <property type="term" value="C:neuronal cell body"/>
    <property type="evidence" value="ECO:0007669"/>
    <property type="project" value="TreeGrafter"/>
</dbReference>
<protein>
    <submittedName>
        <fullName evidence="9">Uncharacterized protein</fullName>
    </submittedName>
</protein>
<dbReference type="GO" id="GO:0008049">
    <property type="term" value="P:male courtship behavior"/>
    <property type="evidence" value="ECO:0007669"/>
    <property type="project" value="TreeGrafter"/>
</dbReference>
<dbReference type="EMBL" id="OU900100">
    <property type="protein sequence ID" value="CAG9863810.1"/>
    <property type="molecule type" value="Genomic_DNA"/>
</dbReference>
<proteinExistence type="predicted"/>
<dbReference type="PANTHER" id="PTHR21143">
    <property type="entry name" value="INVERTEBRATE GUSTATORY RECEPTOR"/>
    <property type="match status" value="1"/>
</dbReference>
<evidence type="ECO:0000256" key="3">
    <source>
        <dbReference type="ARBA" id="ARBA00022692"/>
    </source>
</evidence>
<dbReference type="InterPro" id="IPR013604">
    <property type="entry name" value="7TM_chemorcpt"/>
</dbReference>
<evidence type="ECO:0000256" key="2">
    <source>
        <dbReference type="ARBA" id="ARBA00022475"/>
    </source>
</evidence>
<keyword evidence="4 8" id="KW-1133">Transmembrane helix</keyword>
<dbReference type="GO" id="GO:0050909">
    <property type="term" value="P:sensory perception of taste"/>
    <property type="evidence" value="ECO:0007669"/>
    <property type="project" value="InterPro"/>
</dbReference>
<evidence type="ECO:0000256" key="7">
    <source>
        <dbReference type="ARBA" id="ARBA00023224"/>
    </source>
</evidence>
<sequence>MQLLLYESSEVHNSSCYKRTQQSIKKCTGVYKTTYVTVQNFNIIFGKLLFARLVLIYCEIMGIFMIIVQRLFGSAPKFELLFIALYVAIVDTFFVVRSIISCENVENAGAKLGVLCRILYTEVQDPRLKEQLNDLANLIAALPLSFSVSGFFKLNKQLIPSLISGITSYLIIMIQFKSQEACK</sequence>
<evidence type="ECO:0000256" key="8">
    <source>
        <dbReference type="SAM" id="Phobius"/>
    </source>
</evidence>
<keyword evidence="6" id="KW-0675">Receptor</keyword>
<dbReference type="GO" id="GO:0030424">
    <property type="term" value="C:axon"/>
    <property type="evidence" value="ECO:0007669"/>
    <property type="project" value="TreeGrafter"/>
</dbReference>
<evidence type="ECO:0000256" key="5">
    <source>
        <dbReference type="ARBA" id="ARBA00023136"/>
    </source>
</evidence>
<comment type="subcellular location">
    <subcellularLocation>
        <location evidence="1">Cell membrane</location>
        <topology evidence="1">Multi-pass membrane protein</topology>
    </subcellularLocation>
</comment>
<name>A0A9N9XSU5_PHYSR</name>
<keyword evidence="3 8" id="KW-0812">Transmembrane</keyword>
<dbReference type="OrthoDB" id="6748730at2759"/>
<dbReference type="AlphaFoldDB" id="A0A9N9XSU5"/>
<dbReference type="GO" id="GO:0030425">
    <property type="term" value="C:dendrite"/>
    <property type="evidence" value="ECO:0007669"/>
    <property type="project" value="TreeGrafter"/>
</dbReference>
<accession>A0A9N9XSU5</accession>
<evidence type="ECO:0000313" key="10">
    <source>
        <dbReference type="Proteomes" id="UP001153712"/>
    </source>
</evidence>
<organism evidence="9 10">
    <name type="scientific">Phyllotreta striolata</name>
    <name type="common">Striped flea beetle</name>
    <name type="synonym">Crioceris striolata</name>
    <dbReference type="NCBI Taxonomy" id="444603"/>
    <lineage>
        <taxon>Eukaryota</taxon>
        <taxon>Metazoa</taxon>
        <taxon>Ecdysozoa</taxon>
        <taxon>Arthropoda</taxon>
        <taxon>Hexapoda</taxon>
        <taxon>Insecta</taxon>
        <taxon>Pterygota</taxon>
        <taxon>Neoptera</taxon>
        <taxon>Endopterygota</taxon>
        <taxon>Coleoptera</taxon>
        <taxon>Polyphaga</taxon>
        <taxon>Cucujiformia</taxon>
        <taxon>Chrysomeloidea</taxon>
        <taxon>Chrysomelidae</taxon>
        <taxon>Galerucinae</taxon>
        <taxon>Alticini</taxon>
        <taxon>Phyllotreta</taxon>
    </lineage>
</organism>
<keyword evidence="5 8" id="KW-0472">Membrane</keyword>
<dbReference type="Pfam" id="PF08395">
    <property type="entry name" value="7tm_7"/>
    <property type="match status" value="1"/>
</dbReference>
<evidence type="ECO:0000313" key="9">
    <source>
        <dbReference type="EMBL" id="CAG9863810.1"/>
    </source>
</evidence>
<dbReference type="PANTHER" id="PTHR21143:SF133">
    <property type="entry name" value="GUSTATORY AND PHEROMONE RECEPTOR 32A-RELATED"/>
    <property type="match status" value="1"/>
</dbReference>
<evidence type="ECO:0000256" key="6">
    <source>
        <dbReference type="ARBA" id="ARBA00023170"/>
    </source>
</evidence>
<keyword evidence="2" id="KW-1003">Cell membrane</keyword>
<dbReference type="GO" id="GO:0007635">
    <property type="term" value="P:chemosensory behavior"/>
    <property type="evidence" value="ECO:0007669"/>
    <property type="project" value="TreeGrafter"/>
</dbReference>
<evidence type="ECO:0000256" key="4">
    <source>
        <dbReference type="ARBA" id="ARBA00022989"/>
    </source>
</evidence>
<feature type="transmembrane region" description="Helical" evidence="8">
    <location>
        <begin position="49"/>
        <end position="68"/>
    </location>
</feature>
<dbReference type="GO" id="GO:0007165">
    <property type="term" value="P:signal transduction"/>
    <property type="evidence" value="ECO:0007669"/>
    <property type="project" value="UniProtKB-KW"/>
</dbReference>